<dbReference type="HOGENOM" id="CLU_114076_0_0_5"/>
<keyword evidence="2" id="KW-1185">Reference proteome</keyword>
<organism evidence="1 2">
    <name type="scientific">Celeribacter indicus</name>
    <dbReference type="NCBI Taxonomy" id="1208324"/>
    <lineage>
        <taxon>Bacteria</taxon>
        <taxon>Pseudomonadati</taxon>
        <taxon>Pseudomonadota</taxon>
        <taxon>Alphaproteobacteria</taxon>
        <taxon>Rhodobacterales</taxon>
        <taxon>Roseobacteraceae</taxon>
        <taxon>Celeribacter</taxon>
    </lineage>
</organism>
<dbReference type="InterPro" id="IPR007375">
    <property type="entry name" value="SoxG"/>
</dbReference>
<gene>
    <name evidence="1" type="ORF">P73_4421</name>
</gene>
<evidence type="ECO:0000313" key="2">
    <source>
        <dbReference type="Proteomes" id="UP000031521"/>
    </source>
</evidence>
<sequence>MSKHISSLAPSVAADASIVAETSAARVAVSPLTGRISLRARGDLAAFDAALGIALPTRIGARVGATGIEAVCLGPDEWTLLVPLDRIGQVEDALAALYPARPHAVTEITGREVTFAIEGPRAADLLTIGCPRDIAAIPVGEARRTLFDGATVVLWRDAADRFRMDVWNSFVPFLASTLETGCKELAAEAV</sequence>
<proteinExistence type="predicted"/>
<dbReference type="Pfam" id="PF04268">
    <property type="entry name" value="SoxG"/>
    <property type="match status" value="1"/>
</dbReference>
<keyword evidence="1" id="KW-0614">Plasmid</keyword>
<dbReference type="InterPro" id="IPR027266">
    <property type="entry name" value="TrmE/GcvT-like"/>
</dbReference>
<accession>A0A0B5E7W9</accession>
<dbReference type="AlphaFoldDB" id="A0A0B5E7W9"/>
<dbReference type="RefSeq" id="WP_043872128.1">
    <property type="nucleotide sequence ID" value="NZ_CP004394.1"/>
</dbReference>
<dbReference type="Gene3D" id="3.30.1360.120">
    <property type="entry name" value="Probable tRNA modification gtpase trme, domain 1"/>
    <property type="match status" value="1"/>
</dbReference>
<dbReference type="Proteomes" id="UP000031521">
    <property type="component" value="Plasmid pP73A"/>
</dbReference>
<dbReference type="KEGG" id="cid:P73_4421"/>
<evidence type="ECO:0000313" key="1">
    <source>
        <dbReference type="EMBL" id="AJE49136.1"/>
    </source>
</evidence>
<dbReference type="Gene3D" id="3.30.70.1520">
    <property type="entry name" value="Heterotetrameric sarcosine oxidase"/>
    <property type="match status" value="1"/>
</dbReference>
<dbReference type="EMBL" id="CP004394">
    <property type="protein sequence ID" value="AJE49136.1"/>
    <property type="molecule type" value="Genomic_DNA"/>
</dbReference>
<protein>
    <submittedName>
        <fullName evidence="1">Sarcosine oxidase, gamma subunit</fullName>
    </submittedName>
</protein>
<dbReference type="SUPFAM" id="SSF103025">
    <property type="entry name" value="Folate-binding domain"/>
    <property type="match status" value="1"/>
</dbReference>
<name>A0A0B5E7W9_9RHOB</name>
<dbReference type="OrthoDB" id="9814782at2"/>
<geneLocation type="plasmid" evidence="1 2">
    <name>pP73A</name>
</geneLocation>
<reference evidence="1 2" key="1">
    <citation type="journal article" date="2014" name="Int. J. Syst. Evol. Microbiol.">
        <title>Celeribacter indicus sp. nov., a polycyclic aromatic hydrocarbon-degrading bacterium from deep-sea sediment and reclassification of Huaishuia halophila as Celeribacter halophilus comb. nov.</title>
        <authorList>
            <person name="Lai Q."/>
            <person name="Cao J."/>
            <person name="Yuan J."/>
            <person name="Li F."/>
            <person name="Shao Z."/>
        </authorList>
    </citation>
    <scope>NUCLEOTIDE SEQUENCE [LARGE SCALE GENOMIC DNA]</scope>
    <source>
        <strain evidence="1">P73</strain>
        <plasmid evidence="2">Plasmid pP73A</plasmid>
    </source>
</reference>